<accession>A0A1Y1UBZ7</accession>
<proteinExistence type="predicted"/>
<dbReference type="EMBL" id="NBSH01000010">
    <property type="protein sequence ID" value="ORX35563.1"/>
    <property type="molecule type" value="Genomic_DNA"/>
</dbReference>
<gene>
    <name evidence="1" type="ORF">BD324DRAFT_630642</name>
</gene>
<dbReference type="RefSeq" id="XP_021869727.1">
    <property type="nucleotide sequence ID" value="XM_022016349.1"/>
</dbReference>
<dbReference type="InParanoid" id="A0A1Y1UBZ7"/>
<keyword evidence="2" id="KW-1185">Reference proteome</keyword>
<reference evidence="1 2" key="1">
    <citation type="submission" date="2017-03" db="EMBL/GenBank/DDBJ databases">
        <title>Widespread Adenine N6-methylation of Active Genes in Fungi.</title>
        <authorList>
            <consortium name="DOE Joint Genome Institute"/>
            <person name="Mondo S.J."/>
            <person name="Dannebaum R.O."/>
            <person name="Kuo R.C."/>
            <person name="Louie K.B."/>
            <person name="Bewick A.J."/>
            <person name="Labutti K."/>
            <person name="Haridas S."/>
            <person name="Kuo A."/>
            <person name="Salamov A."/>
            <person name="Ahrendt S.R."/>
            <person name="Lau R."/>
            <person name="Bowen B.P."/>
            <person name="Lipzen A."/>
            <person name="Sullivan W."/>
            <person name="Andreopoulos W.B."/>
            <person name="Clum A."/>
            <person name="Lindquist E."/>
            <person name="Daum C."/>
            <person name="Northen T.R."/>
            <person name="Ramamoorthy G."/>
            <person name="Schmitz R.J."/>
            <person name="Gryganskyi A."/>
            <person name="Culley D."/>
            <person name="Magnuson J."/>
            <person name="James T.Y."/>
            <person name="O'Malley M.A."/>
            <person name="Stajich J.E."/>
            <person name="Spatafora J.W."/>
            <person name="Visel A."/>
            <person name="Grigoriev I.V."/>
        </authorList>
    </citation>
    <scope>NUCLEOTIDE SEQUENCE [LARGE SCALE GENOMIC DNA]</scope>
    <source>
        <strain evidence="1 2">NRRL Y-17943</strain>
    </source>
</reference>
<dbReference type="AlphaFoldDB" id="A0A1Y1UBZ7"/>
<evidence type="ECO:0000313" key="1">
    <source>
        <dbReference type="EMBL" id="ORX35563.1"/>
    </source>
</evidence>
<evidence type="ECO:0000313" key="2">
    <source>
        <dbReference type="Proteomes" id="UP000193218"/>
    </source>
</evidence>
<comment type="caution">
    <text evidence="1">The sequence shown here is derived from an EMBL/GenBank/DDBJ whole genome shotgun (WGS) entry which is preliminary data.</text>
</comment>
<sequence>MAKRVRQQLEWIREGRHNVCLVFGEDGRRFVQMVAEAGSHESVGFAWTAPALRPEEYGGDAPICHLLQRLAEEQFVASRDIETLLKPFPALAKAYCEHDPTRRQQVSIDMRFMYDPVIASGGTLFINVVHPQRSDEVDNPPHVVQQLDFAVSFVKSLVHGASTAPFYYQKHHDRVA</sequence>
<dbReference type="Proteomes" id="UP000193218">
    <property type="component" value="Unassembled WGS sequence"/>
</dbReference>
<protein>
    <submittedName>
        <fullName evidence="1">Uncharacterized protein</fullName>
    </submittedName>
</protein>
<organism evidence="1 2">
    <name type="scientific">Kockovaella imperatae</name>
    <dbReference type="NCBI Taxonomy" id="4999"/>
    <lineage>
        <taxon>Eukaryota</taxon>
        <taxon>Fungi</taxon>
        <taxon>Dikarya</taxon>
        <taxon>Basidiomycota</taxon>
        <taxon>Agaricomycotina</taxon>
        <taxon>Tremellomycetes</taxon>
        <taxon>Tremellales</taxon>
        <taxon>Cuniculitremaceae</taxon>
        <taxon>Kockovaella</taxon>
    </lineage>
</organism>
<name>A0A1Y1UBZ7_9TREE</name>
<dbReference type="GeneID" id="33558158"/>